<keyword evidence="1" id="KW-0472">Membrane</keyword>
<name>A0A165Y1I3_9AGAM</name>
<sequence>MDSTAPSVVLRGSLRGGFRDRAAAFERLSASFALGFNAMIPLTFGGHALVALRSLPRMYGCYGAQGVLQAETQLCIHVDVRVSPDLR</sequence>
<dbReference type="AlphaFoldDB" id="A0A165Y1I3"/>
<gene>
    <name evidence="2" type="ORF">FIBSPDRAFT_873935</name>
</gene>
<proteinExistence type="predicted"/>
<protein>
    <submittedName>
        <fullName evidence="2">Uncharacterized protein</fullName>
    </submittedName>
</protein>
<evidence type="ECO:0000313" key="3">
    <source>
        <dbReference type="Proteomes" id="UP000076532"/>
    </source>
</evidence>
<evidence type="ECO:0000256" key="1">
    <source>
        <dbReference type="SAM" id="Phobius"/>
    </source>
</evidence>
<feature type="transmembrane region" description="Helical" evidence="1">
    <location>
        <begin position="28"/>
        <end position="52"/>
    </location>
</feature>
<evidence type="ECO:0000313" key="2">
    <source>
        <dbReference type="EMBL" id="KZP09110.1"/>
    </source>
</evidence>
<keyword evidence="1" id="KW-0812">Transmembrane</keyword>
<keyword evidence="3" id="KW-1185">Reference proteome</keyword>
<accession>A0A165Y1I3</accession>
<organism evidence="2 3">
    <name type="scientific">Athelia psychrophila</name>
    <dbReference type="NCBI Taxonomy" id="1759441"/>
    <lineage>
        <taxon>Eukaryota</taxon>
        <taxon>Fungi</taxon>
        <taxon>Dikarya</taxon>
        <taxon>Basidiomycota</taxon>
        <taxon>Agaricomycotina</taxon>
        <taxon>Agaricomycetes</taxon>
        <taxon>Agaricomycetidae</taxon>
        <taxon>Atheliales</taxon>
        <taxon>Atheliaceae</taxon>
        <taxon>Athelia</taxon>
    </lineage>
</organism>
<dbReference type="EMBL" id="KV417707">
    <property type="protein sequence ID" value="KZP09110.1"/>
    <property type="molecule type" value="Genomic_DNA"/>
</dbReference>
<dbReference type="Proteomes" id="UP000076532">
    <property type="component" value="Unassembled WGS sequence"/>
</dbReference>
<keyword evidence="1" id="KW-1133">Transmembrane helix</keyword>
<feature type="non-terminal residue" evidence="2">
    <location>
        <position position="87"/>
    </location>
</feature>
<reference evidence="2 3" key="1">
    <citation type="journal article" date="2016" name="Mol. Biol. Evol.">
        <title>Comparative Genomics of Early-Diverging Mushroom-Forming Fungi Provides Insights into the Origins of Lignocellulose Decay Capabilities.</title>
        <authorList>
            <person name="Nagy L.G."/>
            <person name="Riley R."/>
            <person name="Tritt A."/>
            <person name="Adam C."/>
            <person name="Daum C."/>
            <person name="Floudas D."/>
            <person name="Sun H."/>
            <person name="Yadav J.S."/>
            <person name="Pangilinan J."/>
            <person name="Larsson K.H."/>
            <person name="Matsuura K."/>
            <person name="Barry K."/>
            <person name="Labutti K."/>
            <person name="Kuo R."/>
            <person name="Ohm R.A."/>
            <person name="Bhattacharya S.S."/>
            <person name="Shirouzu T."/>
            <person name="Yoshinaga Y."/>
            <person name="Martin F.M."/>
            <person name="Grigoriev I.V."/>
            <person name="Hibbett D.S."/>
        </authorList>
    </citation>
    <scope>NUCLEOTIDE SEQUENCE [LARGE SCALE GENOMIC DNA]</scope>
    <source>
        <strain evidence="2 3">CBS 109695</strain>
    </source>
</reference>